<name>A0A4Q1CIB5_9BACT</name>
<accession>A0A4Q1CIB5</accession>
<dbReference type="Proteomes" id="UP000290204">
    <property type="component" value="Unassembled WGS sequence"/>
</dbReference>
<dbReference type="AlphaFoldDB" id="A0A4Q1CIB5"/>
<dbReference type="PROSITE" id="PS51257">
    <property type="entry name" value="PROKAR_LIPOPROTEIN"/>
    <property type="match status" value="1"/>
</dbReference>
<keyword evidence="2" id="KW-1185">Reference proteome</keyword>
<sequence>MYRILICSLLAIVLFITGCKKNETGNSNAKLIFKFKFDSTQVRLNNIGQPSTIPAGNAAQSGVMNKMSAHYIELAPNALTLLGKGAVLYRAAETTTGGSNAIDYEKAPQAGNNEVFYEVPINQVAIGEYEWIRISLAYQNGDVKIRVDTSINGVSINQDMNATLASFIGFNTYIKNFTVKAQSVTVNGNRTQGFWGFETNVSVLGTTIPVVQSGQAPAGATTVVNPLFNTSPIPAGSCVVTAAFANGKLKITGNETKDIVVECSFSTNKSVEWKDLNPNGKWEPLKQETLVDMGVRGLIPTIK</sequence>
<comment type="caution">
    <text evidence="1">The sequence shown here is derived from an EMBL/GenBank/DDBJ whole genome shotgun (WGS) entry which is preliminary data.</text>
</comment>
<gene>
    <name evidence="1" type="ORF">ESA94_12125</name>
</gene>
<evidence type="ECO:0000313" key="2">
    <source>
        <dbReference type="Proteomes" id="UP000290204"/>
    </source>
</evidence>
<dbReference type="OrthoDB" id="978343at2"/>
<evidence type="ECO:0000313" key="1">
    <source>
        <dbReference type="EMBL" id="RXK59799.1"/>
    </source>
</evidence>
<protein>
    <submittedName>
        <fullName evidence="1">Uncharacterized protein</fullName>
    </submittedName>
</protein>
<proteinExistence type="predicted"/>
<reference evidence="1 2" key="1">
    <citation type="submission" date="2019-01" db="EMBL/GenBank/DDBJ databases">
        <title>Lacibacter sp. strain TTM-7.</title>
        <authorList>
            <person name="Chen W.-M."/>
        </authorList>
    </citation>
    <scope>NUCLEOTIDE SEQUENCE [LARGE SCALE GENOMIC DNA]</scope>
    <source>
        <strain evidence="1 2">TTM-7</strain>
    </source>
</reference>
<dbReference type="RefSeq" id="WP_129131173.1">
    <property type="nucleotide sequence ID" value="NZ_SDHW01000003.1"/>
</dbReference>
<organism evidence="1 2">
    <name type="scientific">Lacibacter luteus</name>
    <dbReference type="NCBI Taxonomy" id="2508719"/>
    <lineage>
        <taxon>Bacteria</taxon>
        <taxon>Pseudomonadati</taxon>
        <taxon>Bacteroidota</taxon>
        <taxon>Chitinophagia</taxon>
        <taxon>Chitinophagales</taxon>
        <taxon>Chitinophagaceae</taxon>
        <taxon>Lacibacter</taxon>
    </lineage>
</organism>
<dbReference type="EMBL" id="SDHW01000003">
    <property type="protein sequence ID" value="RXK59799.1"/>
    <property type="molecule type" value="Genomic_DNA"/>
</dbReference>